<feature type="compositionally biased region" description="Basic and acidic residues" evidence="1">
    <location>
        <begin position="215"/>
        <end position="230"/>
    </location>
</feature>
<evidence type="ECO:0000256" key="1">
    <source>
        <dbReference type="SAM" id="MobiDB-lite"/>
    </source>
</evidence>
<dbReference type="InterPro" id="IPR050883">
    <property type="entry name" value="PNGase"/>
</dbReference>
<evidence type="ECO:0000259" key="2">
    <source>
        <dbReference type="Pfam" id="PF07971"/>
    </source>
</evidence>
<dbReference type="PANTHER" id="PTHR12143:SF39">
    <property type="entry name" value="SECRETED PROTEIN"/>
    <property type="match status" value="1"/>
</dbReference>
<keyword evidence="5" id="KW-1185">Reference proteome</keyword>
<dbReference type="InterPro" id="IPR041371">
    <property type="entry name" value="GH92_N"/>
</dbReference>
<comment type="caution">
    <text evidence="4">The sequence shown here is derived from an EMBL/GenBank/DDBJ whole genome shotgun (WGS) entry which is preliminary data.</text>
</comment>
<feature type="compositionally biased region" description="Basic and acidic residues" evidence="1">
    <location>
        <begin position="63"/>
        <end position="72"/>
    </location>
</feature>
<dbReference type="Pfam" id="PF07971">
    <property type="entry name" value="Glyco_hydro_92"/>
    <property type="match status" value="1"/>
</dbReference>
<accession>A0ABP7VK95</accession>
<evidence type="ECO:0000313" key="5">
    <source>
        <dbReference type="Proteomes" id="UP001500683"/>
    </source>
</evidence>
<feature type="domain" description="Glycosyl hydrolase family 92 N-terminal" evidence="3">
    <location>
        <begin position="19"/>
        <end position="135"/>
    </location>
</feature>
<proteinExistence type="predicted"/>
<reference evidence="5" key="1">
    <citation type="journal article" date="2019" name="Int. J. Syst. Evol. Microbiol.">
        <title>The Global Catalogue of Microorganisms (GCM) 10K type strain sequencing project: providing services to taxonomists for standard genome sequencing and annotation.</title>
        <authorList>
            <consortium name="The Broad Institute Genomics Platform"/>
            <consortium name="The Broad Institute Genome Sequencing Center for Infectious Disease"/>
            <person name="Wu L."/>
            <person name="Ma J."/>
        </authorList>
    </citation>
    <scope>NUCLEOTIDE SEQUENCE [LARGE SCALE GENOMIC DNA]</scope>
    <source>
        <strain evidence="5">JCM 16702</strain>
    </source>
</reference>
<protein>
    <submittedName>
        <fullName evidence="4">Uncharacterized protein</fullName>
    </submittedName>
</protein>
<dbReference type="Pfam" id="PF17678">
    <property type="entry name" value="Glyco_hydro_92N"/>
    <property type="match status" value="1"/>
</dbReference>
<evidence type="ECO:0000259" key="3">
    <source>
        <dbReference type="Pfam" id="PF17678"/>
    </source>
</evidence>
<gene>
    <name evidence="4" type="ORF">GCM10022214_25240</name>
</gene>
<organism evidence="4 5">
    <name type="scientific">Actinomadura miaoliensis</name>
    <dbReference type="NCBI Taxonomy" id="430685"/>
    <lineage>
        <taxon>Bacteria</taxon>
        <taxon>Bacillati</taxon>
        <taxon>Actinomycetota</taxon>
        <taxon>Actinomycetes</taxon>
        <taxon>Streptosporangiales</taxon>
        <taxon>Thermomonosporaceae</taxon>
        <taxon>Actinomadura</taxon>
    </lineage>
</organism>
<dbReference type="Proteomes" id="UP001500683">
    <property type="component" value="Unassembled WGS sequence"/>
</dbReference>
<dbReference type="InterPro" id="IPR014718">
    <property type="entry name" value="GH-type_carb-bd"/>
</dbReference>
<feature type="region of interest" description="Disordered" evidence="1">
    <location>
        <begin position="215"/>
        <end position="234"/>
    </location>
</feature>
<dbReference type="RefSeq" id="WP_344945567.1">
    <property type="nucleotide sequence ID" value="NZ_BAAAZG010000015.1"/>
</dbReference>
<feature type="region of interest" description="Disordered" evidence="1">
    <location>
        <begin position="63"/>
        <end position="110"/>
    </location>
</feature>
<name>A0ABP7VK95_9ACTN</name>
<dbReference type="InterPro" id="IPR012939">
    <property type="entry name" value="Glyco_hydro_92"/>
</dbReference>
<dbReference type="Gene3D" id="3.30.2080.10">
    <property type="entry name" value="GH92 mannosidase domain"/>
    <property type="match status" value="1"/>
</dbReference>
<dbReference type="Gene3D" id="2.70.98.10">
    <property type="match status" value="1"/>
</dbReference>
<sequence length="278" mass="30716">MHAVAAGLKPPSVTGSINGVDDAEVTIRGNTAFGWAETGGFCGAKSRYRVYFHATFDRPVKAHGTWKDDSVTPRDASAEGTSPPKTPAADPKPVGRPQPERARTFSGHVNVKGPGTGAYLQFDSDSPVQMRVGLSYVSVDGARRNLQSEIGGRGFDAVRASTRDAWRRRLAQVKVTGGDTNRLRTFCTAPYHAFLQPYIFEDVDGTYTGFDHRTHEVRPGHHGSEIDGGRRPASRVQIRLHRASRQRPVLEARIRAGRRVRHPEVRHRRLRHRPTGTT</sequence>
<feature type="domain" description="Glycosyl hydrolase family 92" evidence="2">
    <location>
        <begin position="141"/>
        <end position="216"/>
    </location>
</feature>
<dbReference type="EMBL" id="BAAAZG010000015">
    <property type="protein sequence ID" value="GAA4069128.1"/>
    <property type="molecule type" value="Genomic_DNA"/>
</dbReference>
<dbReference type="PANTHER" id="PTHR12143">
    <property type="entry name" value="PEPTIDE N-GLYCANASE PNGASE -RELATED"/>
    <property type="match status" value="1"/>
</dbReference>
<evidence type="ECO:0000313" key="4">
    <source>
        <dbReference type="EMBL" id="GAA4069128.1"/>
    </source>
</evidence>